<proteinExistence type="predicted"/>
<dbReference type="EMBL" id="MHCS01000041">
    <property type="protein sequence ID" value="OGY25687.1"/>
    <property type="molecule type" value="Genomic_DNA"/>
</dbReference>
<organism evidence="1 2">
    <name type="scientific">Candidatus Woykebacteria bacterium RBG_16_43_9</name>
    <dbReference type="NCBI Taxonomy" id="1802596"/>
    <lineage>
        <taxon>Bacteria</taxon>
        <taxon>Candidatus Woykeibacteriota</taxon>
    </lineage>
</organism>
<name>A0A1G1WEI0_9BACT</name>
<accession>A0A1G1WEI0</accession>
<evidence type="ECO:0000313" key="2">
    <source>
        <dbReference type="Proteomes" id="UP000176389"/>
    </source>
</evidence>
<dbReference type="AlphaFoldDB" id="A0A1G1WEI0"/>
<evidence type="ECO:0000313" key="1">
    <source>
        <dbReference type="EMBL" id="OGY25687.1"/>
    </source>
</evidence>
<gene>
    <name evidence="1" type="ORF">A2Z11_04525</name>
</gene>
<reference evidence="1 2" key="1">
    <citation type="journal article" date="2016" name="Nat. Commun.">
        <title>Thousands of microbial genomes shed light on interconnected biogeochemical processes in an aquifer system.</title>
        <authorList>
            <person name="Anantharaman K."/>
            <person name="Brown C.T."/>
            <person name="Hug L.A."/>
            <person name="Sharon I."/>
            <person name="Castelle C.J."/>
            <person name="Probst A.J."/>
            <person name="Thomas B.C."/>
            <person name="Singh A."/>
            <person name="Wilkins M.J."/>
            <person name="Karaoz U."/>
            <person name="Brodie E.L."/>
            <person name="Williams K.H."/>
            <person name="Hubbard S.S."/>
            <person name="Banfield J.F."/>
        </authorList>
    </citation>
    <scope>NUCLEOTIDE SEQUENCE [LARGE SCALE GENOMIC DNA]</scope>
</reference>
<protein>
    <submittedName>
        <fullName evidence="1">Uncharacterized protein</fullName>
    </submittedName>
</protein>
<comment type="caution">
    <text evidence="1">The sequence shown here is derived from an EMBL/GenBank/DDBJ whole genome shotgun (WGS) entry which is preliminary data.</text>
</comment>
<sequence length="155" mass="19435">MREVVHIANWPLDLNWPFQRPMFSNRELEWRFWDHLLSCEDCRRRLRERFDNHDLEEERFWQEVQEYLRGVHPSLLRIAKRIVLESRHDLIEKPSREISEEVWEKTRSSNHHLMICSKCSATYTQLYQRLRRVHRDVREAYRKWRGLYPEEDTDW</sequence>
<dbReference type="Proteomes" id="UP000176389">
    <property type="component" value="Unassembled WGS sequence"/>
</dbReference>